<comment type="subcellular location">
    <subcellularLocation>
        <location evidence="1">Nucleus</location>
    </subcellularLocation>
</comment>
<accession>A0A137P5R2</accession>
<feature type="compositionally biased region" description="Low complexity" evidence="6">
    <location>
        <begin position="126"/>
        <end position="135"/>
    </location>
</feature>
<dbReference type="Proteomes" id="UP000070444">
    <property type="component" value="Unassembled WGS sequence"/>
</dbReference>
<dbReference type="EMBL" id="KQ964507">
    <property type="protein sequence ID" value="KXN70274.1"/>
    <property type="molecule type" value="Genomic_DNA"/>
</dbReference>
<gene>
    <name evidence="8" type="ORF">CONCODRAFT_70806</name>
</gene>
<dbReference type="GO" id="GO:0003677">
    <property type="term" value="F:DNA binding"/>
    <property type="evidence" value="ECO:0007669"/>
    <property type="project" value="UniProtKB-KW"/>
</dbReference>
<evidence type="ECO:0000256" key="1">
    <source>
        <dbReference type="ARBA" id="ARBA00004123"/>
    </source>
</evidence>
<evidence type="ECO:0000256" key="6">
    <source>
        <dbReference type="SAM" id="MobiDB-lite"/>
    </source>
</evidence>
<sequence length="258" mass="30274">MRSQQWFDDEIQSITRNIDIVENDLNEVNHIISTLSQKEFNNTISPREEIKLQHLVEEKHQLQKKCTQLAEEKLLLLKQLDQFQASEIGGIGSGTASIDESFELTLPSSARDGESKTIFPSQPYQSRIGGSRGSDIGTNNPHWDYYETVSLIQEYGKLIDNFKRSHRNQSLWEHVSKELREKNVYRDWKQCKNRWKLIMDKFFEDSRYPGNNQDEEKHSCEFFVELDKLFREYGEYPAPSNQPRHEANTSAQPTREED</sequence>
<evidence type="ECO:0000313" key="8">
    <source>
        <dbReference type="EMBL" id="KXN70274.1"/>
    </source>
</evidence>
<evidence type="ECO:0000256" key="4">
    <source>
        <dbReference type="ARBA" id="ARBA00023163"/>
    </source>
</evidence>
<dbReference type="GO" id="GO:0005634">
    <property type="term" value="C:nucleus"/>
    <property type="evidence" value="ECO:0007669"/>
    <property type="project" value="UniProtKB-SubCell"/>
</dbReference>
<dbReference type="PANTHER" id="PTHR21654:SF84">
    <property type="entry name" value="SI:DKEY-66I24.7"/>
    <property type="match status" value="1"/>
</dbReference>
<keyword evidence="5" id="KW-0539">Nucleus</keyword>
<evidence type="ECO:0000256" key="5">
    <source>
        <dbReference type="ARBA" id="ARBA00023242"/>
    </source>
</evidence>
<keyword evidence="3" id="KW-0238">DNA-binding</keyword>
<proteinExistence type="predicted"/>
<dbReference type="InterPro" id="IPR044822">
    <property type="entry name" value="Myb_DNA-bind_4"/>
</dbReference>
<dbReference type="PANTHER" id="PTHR21654">
    <property type="entry name" value="FI21293P1"/>
    <property type="match status" value="1"/>
</dbReference>
<evidence type="ECO:0000313" key="9">
    <source>
        <dbReference type="Proteomes" id="UP000070444"/>
    </source>
</evidence>
<dbReference type="OrthoDB" id="691673at2759"/>
<dbReference type="GO" id="GO:0010468">
    <property type="term" value="P:regulation of gene expression"/>
    <property type="evidence" value="ECO:0007669"/>
    <property type="project" value="UniProtKB-ARBA"/>
</dbReference>
<feature type="region of interest" description="Disordered" evidence="6">
    <location>
        <begin position="235"/>
        <end position="258"/>
    </location>
</feature>
<evidence type="ECO:0000256" key="2">
    <source>
        <dbReference type="ARBA" id="ARBA00023015"/>
    </source>
</evidence>
<protein>
    <recommendedName>
        <fullName evidence="7">Myb-like domain-containing protein</fullName>
    </recommendedName>
</protein>
<organism evidence="8 9">
    <name type="scientific">Conidiobolus coronatus (strain ATCC 28846 / CBS 209.66 / NRRL 28638)</name>
    <name type="common">Delacroixia coronata</name>
    <dbReference type="NCBI Taxonomy" id="796925"/>
    <lineage>
        <taxon>Eukaryota</taxon>
        <taxon>Fungi</taxon>
        <taxon>Fungi incertae sedis</taxon>
        <taxon>Zoopagomycota</taxon>
        <taxon>Entomophthoromycotina</taxon>
        <taxon>Entomophthoromycetes</taxon>
        <taxon>Entomophthorales</taxon>
        <taxon>Ancylistaceae</taxon>
        <taxon>Conidiobolus</taxon>
    </lineage>
</organism>
<dbReference type="AlphaFoldDB" id="A0A137P5R2"/>
<keyword evidence="2" id="KW-0805">Transcription regulation</keyword>
<reference evidence="8 9" key="1">
    <citation type="journal article" date="2015" name="Genome Biol. Evol.">
        <title>Phylogenomic analyses indicate that early fungi evolved digesting cell walls of algal ancestors of land plants.</title>
        <authorList>
            <person name="Chang Y."/>
            <person name="Wang S."/>
            <person name="Sekimoto S."/>
            <person name="Aerts A.L."/>
            <person name="Choi C."/>
            <person name="Clum A."/>
            <person name="LaButti K.M."/>
            <person name="Lindquist E.A."/>
            <person name="Yee Ngan C."/>
            <person name="Ohm R.A."/>
            <person name="Salamov A.A."/>
            <person name="Grigoriev I.V."/>
            <person name="Spatafora J.W."/>
            <person name="Berbee M.L."/>
        </authorList>
    </citation>
    <scope>NUCLEOTIDE SEQUENCE [LARGE SCALE GENOMIC DNA]</scope>
    <source>
        <strain evidence="8 9">NRRL 28638</strain>
    </source>
</reference>
<keyword evidence="4" id="KW-0804">Transcription</keyword>
<name>A0A137P5R2_CONC2</name>
<dbReference type="InterPro" id="IPR001005">
    <property type="entry name" value="SANT/Myb"/>
</dbReference>
<dbReference type="Pfam" id="PF13837">
    <property type="entry name" value="Myb_DNA-bind_4"/>
    <property type="match status" value="1"/>
</dbReference>
<evidence type="ECO:0000259" key="7">
    <source>
        <dbReference type="PROSITE" id="PS50090"/>
    </source>
</evidence>
<feature type="compositionally biased region" description="Polar residues" evidence="6">
    <location>
        <begin position="248"/>
        <end position="258"/>
    </location>
</feature>
<keyword evidence="9" id="KW-1185">Reference proteome</keyword>
<feature type="domain" description="Myb-like" evidence="7">
    <location>
        <begin position="143"/>
        <end position="199"/>
    </location>
</feature>
<dbReference type="PROSITE" id="PS50090">
    <property type="entry name" value="MYB_LIKE"/>
    <property type="match status" value="1"/>
</dbReference>
<dbReference type="Gene3D" id="1.10.10.60">
    <property type="entry name" value="Homeodomain-like"/>
    <property type="match status" value="1"/>
</dbReference>
<feature type="region of interest" description="Disordered" evidence="6">
    <location>
        <begin position="109"/>
        <end position="135"/>
    </location>
</feature>
<evidence type="ECO:0000256" key="3">
    <source>
        <dbReference type="ARBA" id="ARBA00023125"/>
    </source>
</evidence>